<evidence type="ECO:0000313" key="2">
    <source>
        <dbReference type="EMBL" id="SUA29363.1"/>
    </source>
</evidence>
<gene>
    <name evidence="2" type="ORF">NCTC4524_05357</name>
</gene>
<dbReference type="Gene3D" id="3.30.1310.10">
    <property type="entry name" value="Nucleoid-associated protein YbaB-like domain"/>
    <property type="match status" value="1"/>
</dbReference>
<sequence>MSNDALRHQMTEVLALVSEQMADIAAVQREQAQLTASAQEADGLVAVTVDARGHVIETVIDESYLDEYELEELGGHVTAAAQAAAQLVAQRSAALMMPIEERRKQFPSFSDFVDGAPDLREMTQAVFDHATAVPQTDSRPDHDGADEAAFPTVRR</sequence>
<organism evidence="2 3">
    <name type="scientific">Mycolicibacterium senegalense</name>
    <dbReference type="NCBI Taxonomy" id="1796"/>
    <lineage>
        <taxon>Bacteria</taxon>
        <taxon>Bacillati</taxon>
        <taxon>Actinomycetota</taxon>
        <taxon>Actinomycetes</taxon>
        <taxon>Mycobacteriales</taxon>
        <taxon>Mycobacteriaceae</taxon>
        <taxon>Mycolicibacterium</taxon>
    </lineage>
</organism>
<dbReference type="RefSeq" id="WP_036391241.1">
    <property type="nucleotide sequence ID" value="NZ_CP081000.1"/>
</dbReference>
<feature type="region of interest" description="Disordered" evidence="1">
    <location>
        <begin position="131"/>
        <end position="155"/>
    </location>
</feature>
<protein>
    <submittedName>
        <fullName evidence="2">DNA-binding protein, YbaB/EbfC family</fullName>
    </submittedName>
</protein>
<dbReference type="GO" id="GO:0003677">
    <property type="term" value="F:DNA binding"/>
    <property type="evidence" value="ECO:0007669"/>
    <property type="project" value="UniProtKB-KW"/>
</dbReference>
<dbReference type="InterPro" id="IPR036894">
    <property type="entry name" value="YbaB-like_sf"/>
</dbReference>
<reference evidence="2 3" key="1">
    <citation type="submission" date="2018-06" db="EMBL/GenBank/DDBJ databases">
        <authorList>
            <consortium name="Pathogen Informatics"/>
            <person name="Doyle S."/>
        </authorList>
    </citation>
    <scope>NUCLEOTIDE SEQUENCE [LARGE SCALE GENOMIC DNA]</scope>
    <source>
        <strain evidence="2 3">NCTC4524</strain>
    </source>
</reference>
<accession>A0A378W898</accession>
<name>A0A378W898_9MYCO</name>
<evidence type="ECO:0000256" key="1">
    <source>
        <dbReference type="SAM" id="MobiDB-lite"/>
    </source>
</evidence>
<dbReference type="Pfam" id="PF02575">
    <property type="entry name" value="YbaB_DNA_bd"/>
    <property type="match status" value="1"/>
</dbReference>
<dbReference type="InterPro" id="IPR004401">
    <property type="entry name" value="YbaB/EbfC"/>
</dbReference>
<dbReference type="EMBL" id="UGQQ01000002">
    <property type="protein sequence ID" value="SUA29363.1"/>
    <property type="molecule type" value="Genomic_DNA"/>
</dbReference>
<evidence type="ECO:0000313" key="3">
    <source>
        <dbReference type="Proteomes" id="UP000254945"/>
    </source>
</evidence>
<dbReference type="AlphaFoldDB" id="A0A378W898"/>
<dbReference type="Proteomes" id="UP000254945">
    <property type="component" value="Unassembled WGS sequence"/>
</dbReference>
<dbReference type="SUPFAM" id="SSF82607">
    <property type="entry name" value="YbaB-like"/>
    <property type="match status" value="1"/>
</dbReference>
<keyword evidence="2" id="KW-0238">DNA-binding</keyword>
<proteinExistence type="predicted"/>
<dbReference type="STRING" id="1796.ABW05_18405"/>